<dbReference type="Pfam" id="PF00027">
    <property type="entry name" value="cNMP_binding"/>
    <property type="match status" value="1"/>
</dbReference>
<dbReference type="Gene3D" id="2.60.120.10">
    <property type="entry name" value="Jelly Rolls"/>
    <property type="match status" value="1"/>
</dbReference>
<gene>
    <name evidence="2" type="ORF">GCM10023185_03030</name>
</gene>
<comment type="caution">
    <text evidence="2">The sequence shown here is derived from an EMBL/GenBank/DDBJ whole genome shotgun (WGS) entry which is preliminary data.</text>
</comment>
<dbReference type="InterPro" id="IPR018490">
    <property type="entry name" value="cNMP-bd_dom_sf"/>
</dbReference>
<organism evidence="2 3">
    <name type="scientific">Hymenobacter saemangeumensis</name>
    <dbReference type="NCBI Taxonomy" id="1084522"/>
    <lineage>
        <taxon>Bacteria</taxon>
        <taxon>Pseudomonadati</taxon>
        <taxon>Bacteroidota</taxon>
        <taxon>Cytophagia</taxon>
        <taxon>Cytophagales</taxon>
        <taxon>Hymenobacteraceae</taxon>
        <taxon>Hymenobacter</taxon>
    </lineage>
</organism>
<dbReference type="Proteomes" id="UP001501153">
    <property type="component" value="Unassembled WGS sequence"/>
</dbReference>
<dbReference type="CDD" id="cd00038">
    <property type="entry name" value="CAP_ED"/>
    <property type="match status" value="1"/>
</dbReference>
<dbReference type="PROSITE" id="PS50042">
    <property type="entry name" value="CNMP_BINDING_3"/>
    <property type="match status" value="1"/>
</dbReference>
<evidence type="ECO:0000313" key="2">
    <source>
        <dbReference type="EMBL" id="GAA4347754.1"/>
    </source>
</evidence>
<name>A0ABP8HZ55_9BACT</name>
<accession>A0ABP8HZ55</accession>
<dbReference type="RefSeq" id="WP_345233167.1">
    <property type="nucleotide sequence ID" value="NZ_BAABGZ010000008.1"/>
</dbReference>
<dbReference type="SUPFAM" id="SSF51206">
    <property type="entry name" value="cAMP-binding domain-like"/>
    <property type="match status" value="1"/>
</dbReference>
<sequence length="197" mass="22509">MPPAPDFAAPARQLLTALLSQVPYLPPAEIAEFAGLWTKEVALKRGDFLVHPGQTEQFLYFIHHGLLRIYYPTASEEICVGFGHANTLICSFPSFAAGRPSEYAIQALRQSALIAVSRRDFQAFLDGSPAFARFWRFELEKALVGRMEHEIDLLMPEPAHRLERLRRRSPHIFQHVPKKYLASYLRMSAETLSRLRF</sequence>
<protein>
    <submittedName>
        <fullName evidence="2">Crp/Fnr family transcriptional regulator</fullName>
    </submittedName>
</protein>
<dbReference type="InterPro" id="IPR014710">
    <property type="entry name" value="RmlC-like_jellyroll"/>
</dbReference>
<reference evidence="3" key="1">
    <citation type="journal article" date="2019" name="Int. J. Syst. Evol. Microbiol.">
        <title>The Global Catalogue of Microorganisms (GCM) 10K type strain sequencing project: providing services to taxonomists for standard genome sequencing and annotation.</title>
        <authorList>
            <consortium name="The Broad Institute Genomics Platform"/>
            <consortium name="The Broad Institute Genome Sequencing Center for Infectious Disease"/>
            <person name="Wu L."/>
            <person name="Ma J."/>
        </authorList>
    </citation>
    <scope>NUCLEOTIDE SEQUENCE [LARGE SCALE GENOMIC DNA]</scope>
    <source>
        <strain evidence="3">JCM 17923</strain>
    </source>
</reference>
<proteinExistence type="predicted"/>
<evidence type="ECO:0000313" key="3">
    <source>
        <dbReference type="Proteomes" id="UP001501153"/>
    </source>
</evidence>
<evidence type="ECO:0000259" key="1">
    <source>
        <dbReference type="PROSITE" id="PS50042"/>
    </source>
</evidence>
<dbReference type="InterPro" id="IPR000595">
    <property type="entry name" value="cNMP-bd_dom"/>
</dbReference>
<feature type="domain" description="Cyclic nucleotide-binding" evidence="1">
    <location>
        <begin position="46"/>
        <end position="125"/>
    </location>
</feature>
<keyword evidence="3" id="KW-1185">Reference proteome</keyword>
<dbReference type="EMBL" id="BAABGZ010000008">
    <property type="protein sequence ID" value="GAA4347754.1"/>
    <property type="molecule type" value="Genomic_DNA"/>
</dbReference>